<keyword evidence="3" id="KW-1185">Reference proteome</keyword>
<feature type="domain" description="LicD/FKTN/FKRP nucleotidyltransferase" evidence="1">
    <location>
        <begin position="41"/>
        <end position="266"/>
    </location>
</feature>
<dbReference type="InterPro" id="IPR007074">
    <property type="entry name" value="LicD/FKTN/FKRP_NTP_transf"/>
</dbReference>
<dbReference type="Pfam" id="PF04991">
    <property type="entry name" value="LicD"/>
    <property type="match status" value="1"/>
</dbReference>
<gene>
    <name evidence="2" type="ORF">LKD75_05715</name>
</gene>
<sequence length="308" mass="36053">MLTFDDSYFLGETRDGFYIEPMMKCAWAAQLEVMCVIKQICEKYDIPYFAYYGTLLGTIRHKGFIPWDDDMDICMLRKDYQRFLEVAPRELTGEYHINSPYTQDKYTFVFSRILNASSISYDPSRLSQFHRCPYIVGVDIFPLDALPTNPSEESLLNQLIHILISVVDRYDDNPEDIMAMLPELEQLCNIKLDTQRSIKNQLLRIADSLCQTYNTSDSSIISYIPEDSQKSIHLQRKWFDSYDYLPFENIFLPVPKNYDAILTALYSDYMTPMQHCAGHDYPFYKKQITAMAETITQRIINGEKPFTF</sequence>
<dbReference type="RefSeq" id="WP_227732980.1">
    <property type="nucleotide sequence ID" value="NZ_JAJEPV010000010.1"/>
</dbReference>
<dbReference type="PANTHER" id="PTHR43404">
    <property type="entry name" value="LIPOPOLYSACCHARIDE CHOLINEPHOSPHOTRANSFERASE LICD"/>
    <property type="match status" value="1"/>
</dbReference>
<comment type="caution">
    <text evidence="2">The sequence shown here is derived from an EMBL/GenBank/DDBJ whole genome shotgun (WGS) entry which is preliminary data.</text>
</comment>
<organism evidence="2 3">
    <name type="scientific">Waltera acetigignens</name>
    <dbReference type="NCBI Taxonomy" id="2981769"/>
    <lineage>
        <taxon>Bacteria</taxon>
        <taxon>Bacillati</taxon>
        <taxon>Bacillota</taxon>
        <taxon>Clostridia</taxon>
        <taxon>Lachnospirales</taxon>
        <taxon>Lachnospiraceae</taxon>
        <taxon>Waltera</taxon>
    </lineage>
</organism>
<evidence type="ECO:0000313" key="2">
    <source>
        <dbReference type="EMBL" id="MCC2119094.1"/>
    </source>
</evidence>
<proteinExistence type="predicted"/>
<name>A0AAE3A0J5_9FIRM</name>
<dbReference type="GO" id="GO:0009100">
    <property type="term" value="P:glycoprotein metabolic process"/>
    <property type="evidence" value="ECO:0007669"/>
    <property type="project" value="UniProtKB-ARBA"/>
</dbReference>
<dbReference type="Proteomes" id="UP001197795">
    <property type="component" value="Unassembled WGS sequence"/>
</dbReference>
<reference evidence="2 3" key="1">
    <citation type="submission" date="2021-10" db="EMBL/GenBank/DDBJ databases">
        <title>Anaerobic single-cell dispensing facilitates the cultivation of human gut bacteria.</title>
        <authorList>
            <person name="Afrizal A."/>
        </authorList>
    </citation>
    <scope>NUCLEOTIDE SEQUENCE [LARGE SCALE GENOMIC DNA]</scope>
    <source>
        <strain evidence="2 3">CLA-AA-H273</strain>
    </source>
</reference>
<evidence type="ECO:0000313" key="3">
    <source>
        <dbReference type="Proteomes" id="UP001197795"/>
    </source>
</evidence>
<accession>A0AAE3A0J5</accession>
<evidence type="ECO:0000259" key="1">
    <source>
        <dbReference type="Pfam" id="PF04991"/>
    </source>
</evidence>
<dbReference type="EMBL" id="JAJEPV010000010">
    <property type="protein sequence ID" value="MCC2119094.1"/>
    <property type="molecule type" value="Genomic_DNA"/>
</dbReference>
<dbReference type="AlphaFoldDB" id="A0AAE3A0J5"/>
<dbReference type="InterPro" id="IPR052942">
    <property type="entry name" value="LPS_cholinephosphotransferase"/>
</dbReference>
<dbReference type="PANTHER" id="PTHR43404:SF2">
    <property type="entry name" value="LIPOPOLYSACCHARIDE CHOLINEPHOSPHOTRANSFERASE LICD"/>
    <property type="match status" value="1"/>
</dbReference>
<protein>
    <submittedName>
        <fullName evidence="2">LicD family protein</fullName>
    </submittedName>
</protein>